<evidence type="ECO:0000256" key="1">
    <source>
        <dbReference type="SAM" id="MobiDB-lite"/>
    </source>
</evidence>
<dbReference type="PANTHER" id="PTHR12486">
    <property type="entry name" value="APRATAXIN-RELATED"/>
    <property type="match status" value="1"/>
</dbReference>
<dbReference type="InterPro" id="IPR032566">
    <property type="entry name" value="Znf-C2HE"/>
</dbReference>
<dbReference type="GO" id="GO:0005634">
    <property type="term" value="C:nucleus"/>
    <property type="evidence" value="ECO:0007669"/>
    <property type="project" value="TreeGrafter"/>
</dbReference>
<dbReference type="Pfam" id="PF01661">
    <property type="entry name" value="Macro"/>
    <property type="match status" value="1"/>
</dbReference>
<dbReference type="SUPFAM" id="SSF52540">
    <property type="entry name" value="P-loop containing nucleoside triphosphate hydrolases"/>
    <property type="match status" value="1"/>
</dbReference>
<protein>
    <recommendedName>
        <fullName evidence="2">Macro domain-containing protein</fullName>
    </recommendedName>
</protein>
<feature type="compositionally biased region" description="Basic and acidic residues" evidence="1">
    <location>
        <begin position="554"/>
        <end position="565"/>
    </location>
</feature>
<dbReference type="EMBL" id="CP093344">
    <property type="protein sequence ID" value="WOG88227.1"/>
    <property type="molecule type" value="Genomic_DNA"/>
</dbReference>
<dbReference type="FunFam" id="3.40.50.300:FF:002337">
    <property type="entry name" value="Transcription factor bHLH140"/>
    <property type="match status" value="1"/>
</dbReference>
<dbReference type="InterPro" id="IPR043472">
    <property type="entry name" value="Macro_dom-like"/>
</dbReference>
<dbReference type="SUPFAM" id="SSF52949">
    <property type="entry name" value="Macro domain-like"/>
    <property type="match status" value="1"/>
</dbReference>
<dbReference type="Pfam" id="PF11969">
    <property type="entry name" value="DcpS_C"/>
    <property type="match status" value="1"/>
</dbReference>
<organism evidence="3 4">
    <name type="scientific">Daucus carota subsp. sativus</name>
    <name type="common">Carrot</name>
    <dbReference type="NCBI Taxonomy" id="79200"/>
    <lineage>
        <taxon>Eukaryota</taxon>
        <taxon>Viridiplantae</taxon>
        <taxon>Streptophyta</taxon>
        <taxon>Embryophyta</taxon>
        <taxon>Tracheophyta</taxon>
        <taxon>Spermatophyta</taxon>
        <taxon>Magnoliopsida</taxon>
        <taxon>eudicotyledons</taxon>
        <taxon>Gunneridae</taxon>
        <taxon>Pentapetalae</taxon>
        <taxon>asterids</taxon>
        <taxon>campanulids</taxon>
        <taxon>Apiales</taxon>
        <taxon>Apiaceae</taxon>
        <taxon>Apioideae</taxon>
        <taxon>Scandiceae</taxon>
        <taxon>Daucinae</taxon>
        <taxon>Daucus</taxon>
        <taxon>Daucus sect. Daucus</taxon>
    </lineage>
</organism>
<dbReference type="InterPro" id="IPR002589">
    <property type="entry name" value="Macro_dom"/>
</dbReference>
<dbReference type="GO" id="GO:0003697">
    <property type="term" value="F:single-stranded DNA binding"/>
    <property type="evidence" value="ECO:0007669"/>
    <property type="project" value="TreeGrafter"/>
</dbReference>
<dbReference type="Gene3D" id="3.40.50.300">
    <property type="entry name" value="P-loop containing nucleotide triphosphate hydrolases"/>
    <property type="match status" value="1"/>
</dbReference>
<dbReference type="AlphaFoldDB" id="A0AAF0WEU0"/>
<reference evidence="3" key="2">
    <citation type="submission" date="2022-03" db="EMBL/GenBank/DDBJ databases">
        <title>Draft title - Genomic analysis of global carrot germplasm unveils the trajectory of domestication and the origin of high carotenoid orange carrot.</title>
        <authorList>
            <person name="Iorizzo M."/>
            <person name="Ellison S."/>
            <person name="Senalik D."/>
            <person name="Macko-Podgorni A."/>
            <person name="Grzebelus D."/>
            <person name="Bostan H."/>
            <person name="Rolling W."/>
            <person name="Curaba J."/>
            <person name="Simon P."/>
        </authorList>
    </citation>
    <scope>NUCLEOTIDE SEQUENCE</scope>
    <source>
        <tissue evidence="3">Leaf</tissue>
    </source>
</reference>
<dbReference type="PROSITE" id="PS00892">
    <property type="entry name" value="HIT_1"/>
    <property type="match status" value="1"/>
</dbReference>
<dbReference type="GO" id="GO:0033699">
    <property type="term" value="F:DNA 5'-adenosine monophosphate hydrolase activity"/>
    <property type="evidence" value="ECO:0007669"/>
    <property type="project" value="TreeGrafter"/>
</dbReference>
<dbReference type="InterPro" id="IPR027417">
    <property type="entry name" value="P-loop_NTPase"/>
</dbReference>
<dbReference type="Gene3D" id="3.40.220.10">
    <property type="entry name" value="Leucine Aminopeptidase, subunit E, domain 1"/>
    <property type="match status" value="2"/>
</dbReference>
<keyword evidence="4" id="KW-1185">Reference proteome</keyword>
<dbReference type="SUPFAM" id="SSF54197">
    <property type="entry name" value="HIT-like"/>
    <property type="match status" value="1"/>
</dbReference>
<accession>A0AAF0WEU0</accession>
<evidence type="ECO:0000313" key="3">
    <source>
        <dbReference type="EMBL" id="WOG88227.1"/>
    </source>
</evidence>
<dbReference type="Pfam" id="PF13671">
    <property type="entry name" value="AAA_33"/>
    <property type="match status" value="1"/>
</dbReference>
<proteinExistence type="predicted"/>
<feature type="domain" description="Macro" evidence="2">
    <location>
        <begin position="367"/>
        <end position="634"/>
    </location>
</feature>
<dbReference type="Pfam" id="PF16278">
    <property type="entry name" value="zf-C2HE"/>
    <property type="match status" value="1"/>
</dbReference>
<feature type="region of interest" description="Disordered" evidence="1">
    <location>
        <begin position="554"/>
        <end position="585"/>
    </location>
</feature>
<gene>
    <name evidence="3" type="ORF">DCAR_0207461</name>
</gene>
<dbReference type="GO" id="GO:0000012">
    <property type="term" value="P:single strand break repair"/>
    <property type="evidence" value="ECO:0007669"/>
    <property type="project" value="TreeGrafter"/>
</dbReference>
<dbReference type="PROSITE" id="PS51154">
    <property type="entry name" value="MACRO"/>
    <property type="match status" value="1"/>
</dbReference>
<dbReference type="Gene3D" id="3.30.428.10">
    <property type="entry name" value="HIT-like"/>
    <property type="match status" value="1"/>
</dbReference>
<feature type="compositionally biased region" description="Basic and acidic residues" evidence="1">
    <location>
        <begin position="572"/>
        <end position="585"/>
    </location>
</feature>
<evidence type="ECO:0000259" key="2">
    <source>
        <dbReference type="PROSITE" id="PS51154"/>
    </source>
</evidence>
<dbReference type="GO" id="GO:0030983">
    <property type="term" value="F:mismatched DNA binding"/>
    <property type="evidence" value="ECO:0007669"/>
    <property type="project" value="TreeGrafter"/>
</dbReference>
<dbReference type="FunFam" id="3.40.220.10:FF:000020">
    <property type="entry name" value="Transcription factor bHLH140"/>
    <property type="match status" value="1"/>
</dbReference>
<sequence>MDVDPQTTTKEQAEEKKGIMVILVGAPGSGKSTFCQDVMKISSRPWVRVCQDTIGNGKAGTKVQCLANAATALKEGKDVFIDRCNLEREQRADFLKLGCSLGNVHAVVLDLPAKLCISRCAKRTGHEGNLQGGKAAMVVNRMLQKKELPKLTEGFSRITYCQNENEVQAAVNTYGSLSLLDSLPSGVFGQKNSESKVQLGIMKFLKKVDGPCSAANISQVSVGNKLHNENNIALHGPESGVASSGNAGAEVKDFEHAPSGNVVNEVTDCEHTLSGNSGNEVKDCDNVGEKVKDSEDIVMVPREDTCFSDDVPTLAFPSISTADFKFSIEKASDIIVDQVQLFLQKYHNVRLVLVDLSHSSKILSLVSSKASQKKIDTSKFFTFVGDITRLYSQGGLHCNVIANAANWRLKPGGGGVNAAIYSAAGEALETATKVRAGSLMPGKALVVPLPKTSPLFSTEGITHVIHVLGPNMNPMRPNCLGNDYTKGCRVLREAYSSLFEGFGSILADQNKLIHESNQEQVLETKDQSELNLMKQFSLTDQKGKRECVNEIEMSKKCKGPRKESESDNTELLNRDDDRSTKKRDESMSKAWGAWAQALYNIAMHPDKHKNDVIEILDDVVVLHDLYPKAEKHLLVVARAAGLDQLADVRPEHLHLLRSMHNVGLKWAEKFLTENESLVFRLGYHSAPSMRQLHLHVISQDFDSKHLKNKKHWHSFTSPFFLDSVDVMEELSKQGKVTLNNDERYLTKELRCHKCRSAHPNIPRLKTHISNCQSPFPAALLQNGRLVLPPNKLSASKSS</sequence>
<dbReference type="Proteomes" id="UP000077755">
    <property type="component" value="Chromosome 2"/>
</dbReference>
<dbReference type="PANTHER" id="PTHR12486:SF4">
    <property type="entry name" value="APRATAXIN"/>
    <property type="match status" value="1"/>
</dbReference>
<dbReference type="InterPro" id="IPR019808">
    <property type="entry name" value="Histidine_triad_CS"/>
</dbReference>
<dbReference type="InterPro" id="IPR036265">
    <property type="entry name" value="HIT-like_sf"/>
</dbReference>
<evidence type="ECO:0000313" key="4">
    <source>
        <dbReference type="Proteomes" id="UP000077755"/>
    </source>
</evidence>
<name>A0AAF0WEU0_DAUCS</name>
<dbReference type="FunFam" id="3.30.428.10:FF:000004">
    <property type="entry name" value="aprataxin isoform X2"/>
    <property type="match status" value="1"/>
</dbReference>
<dbReference type="GO" id="GO:0003725">
    <property type="term" value="F:double-stranded RNA binding"/>
    <property type="evidence" value="ECO:0007669"/>
    <property type="project" value="TreeGrafter"/>
</dbReference>
<dbReference type="SMART" id="SM00506">
    <property type="entry name" value="A1pp"/>
    <property type="match status" value="1"/>
</dbReference>
<reference evidence="3" key="1">
    <citation type="journal article" date="2016" name="Nat. Genet.">
        <title>A high-quality carrot genome assembly provides new insights into carotenoid accumulation and asterid genome evolution.</title>
        <authorList>
            <person name="Iorizzo M."/>
            <person name="Ellison S."/>
            <person name="Senalik D."/>
            <person name="Zeng P."/>
            <person name="Satapoomin P."/>
            <person name="Huang J."/>
            <person name="Bowman M."/>
            <person name="Iovene M."/>
            <person name="Sanseverino W."/>
            <person name="Cavagnaro P."/>
            <person name="Yildiz M."/>
            <person name="Macko-Podgorni A."/>
            <person name="Moranska E."/>
            <person name="Grzebelus E."/>
            <person name="Grzebelus D."/>
            <person name="Ashrafi H."/>
            <person name="Zheng Z."/>
            <person name="Cheng S."/>
            <person name="Spooner D."/>
            <person name="Van Deynze A."/>
            <person name="Simon P."/>
        </authorList>
    </citation>
    <scope>NUCLEOTIDE SEQUENCE</scope>
    <source>
        <tissue evidence="3">Leaf</tissue>
    </source>
</reference>
<dbReference type="GO" id="GO:1990165">
    <property type="term" value="F:single-strand break-containing DNA binding"/>
    <property type="evidence" value="ECO:0007669"/>
    <property type="project" value="TreeGrafter"/>
</dbReference>